<feature type="chain" id="PRO_5046665961" evidence="1">
    <location>
        <begin position="28"/>
        <end position="144"/>
    </location>
</feature>
<keyword evidence="3" id="KW-1185">Reference proteome</keyword>
<dbReference type="EMBL" id="JAUJEB010000001">
    <property type="protein sequence ID" value="MDN5212832.1"/>
    <property type="molecule type" value="Genomic_DNA"/>
</dbReference>
<accession>A0ABT8L501</accession>
<dbReference type="RefSeq" id="WP_346758149.1">
    <property type="nucleotide sequence ID" value="NZ_JAUJEB010000001.1"/>
</dbReference>
<evidence type="ECO:0000313" key="3">
    <source>
        <dbReference type="Proteomes" id="UP001172083"/>
    </source>
</evidence>
<proteinExistence type="predicted"/>
<feature type="signal peptide" evidence="1">
    <location>
        <begin position="1"/>
        <end position="27"/>
    </location>
</feature>
<organism evidence="2 3">
    <name type="scientific">Agaribacillus aureus</name>
    <dbReference type="NCBI Taxonomy" id="3051825"/>
    <lineage>
        <taxon>Bacteria</taxon>
        <taxon>Pseudomonadati</taxon>
        <taxon>Bacteroidota</taxon>
        <taxon>Cytophagia</taxon>
        <taxon>Cytophagales</taxon>
        <taxon>Splendidivirgaceae</taxon>
        <taxon>Agaribacillus</taxon>
    </lineage>
</organism>
<protein>
    <submittedName>
        <fullName evidence="2">Uncharacterized protein</fullName>
    </submittedName>
</protein>
<dbReference type="Proteomes" id="UP001172083">
    <property type="component" value="Unassembled WGS sequence"/>
</dbReference>
<gene>
    <name evidence="2" type="ORF">QQ020_12275</name>
</gene>
<keyword evidence="1" id="KW-0732">Signal</keyword>
<sequence length="144" mass="16327">MKLLQKSHNNKSIFTLLMAVCVLVATAATADANNEKVISKARAAVEKASLDDWETYAKSAEICIARNINMKEASKWLDHSLSVKQTTYNLQVKGDYYLKNKLPIKAMEQYLKAIDVGKKKDFNFDTSQLQSRIDKARKLQKKLT</sequence>
<reference evidence="2" key="1">
    <citation type="submission" date="2023-06" db="EMBL/GenBank/DDBJ databases">
        <title>Genomic of Agaribacillus aureum.</title>
        <authorList>
            <person name="Wang G."/>
        </authorList>
    </citation>
    <scope>NUCLEOTIDE SEQUENCE</scope>
    <source>
        <strain evidence="2">BMA12</strain>
    </source>
</reference>
<evidence type="ECO:0000256" key="1">
    <source>
        <dbReference type="SAM" id="SignalP"/>
    </source>
</evidence>
<comment type="caution">
    <text evidence="2">The sequence shown here is derived from an EMBL/GenBank/DDBJ whole genome shotgun (WGS) entry which is preliminary data.</text>
</comment>
<name>A0ABT8L501_9BACT</name>
<evidence type="ECO:0000313" key="2">
    <source>
        <dbReference type="EMBL" id="MDN5212832.1"/>
    </source>
</evidence>